<feature type="non-terminal residue" evidence="5">
    <location>
        <position position="809"/>
    </location>
</feature>
<sequence>MKSEEEGTSCPKGVLQLLSELEQGQRELESLREQQSSELEHISASFEHSMLAALQQERSVIDKVEQDYRETRRRLEQLQRENEAAVKVSLARIDERLQGLVRIHAQIQRGEEGQGSWPEHNLSKTITELLPQVLSLTVKQVSFHPNPKLPPPLGEIRIQTQILHFPIAFYEGQQNRHRGAWYSRQGNGEQNPTKINVDPQHRTREERARKRSPDLGGSQASGQGPETTGEDSGSVRVVKKIYISPRDDSEETNPQICHTDITTISLEMRKESGVIGPQGNTSLFSSVPTSGEGGREVASNQGLNTVKKGQNGESSGSQTPPPGVAALDLSSLSHSHAIDSSAGKPGTGKFAREGGGREESDEWRPPQICPEDPLDRLGETGRTPSPADSIDSSYTFIVNSPRDHNISPRSVGRGLHLSKSTVDLSRGGPPLIEASGEGRGRKREVRGESREDSRLGKVLRRHVPSTPPPSTAQSKQESIRLRTSQLVSEQQSRLGVGGKGGRVGLAKPRIKEEECDLVEQGDREGKGHLIRQFGKLGSGRAEFSLPSGVHTTPQGQLYLVDCGNARLQVTDRRGNVLQQVYAQGNEGVTRRNRRCRNYFDVAVNGKGLIALSCAAERALLIFSRHGRQLQAFGGGGDEFEAPRGVTVNNRDEFLVVDTRRGTLTSLRLEPTSGRRLERTVVPGFSKPYLVGTCLYTGLVAVSERGSETGGEACVKVLGPDWNIIRVLGLNPSLGPVLSCPWGVCINREGDVLVADWGKEHRVLLYPTQGKGWTIVREGLSSPRGLTLLPEGHLVVVDSMHNCIKIFQYK</sequence>
<feature type="compositionally biased region" description="Basic and acidic residues" evidence="4">
    <location>
        <begin position="445"/>
        <end position="455"/>
    </location>
</feature>
<dbReference type="SUPFAM" id="SSF101898">
    <property type="entry name" value="NHL repeat"/>
    <property type="match status" value="1"/>
</dbReference>
<dbReference type="PANTHER" id="PTHR24104">
    <property type="entry name" value="E3 UBIQUITIN-PROTEIN LIGASE NHLRC1-RELATED"/>
    <property type="match status" value="1"/>
</dbReference>
<gene>
    <name evidence="5" type="primary">Trim32_1</name>
    <name evidence="5" type="ORF">GTO93_0015060</name>
</gene>
<dbReference type="PROSITE" id="PS51125">
    <property type="entry name" value="NHL"/>
    <property type="match status" value="3"/>
</dbReference>
<feature type="compositionally biased region" description="Low complexity" evidence="4">
    <location>
        <begin position="325"/>
        <end position="342"/>
    </location>
</feature>
<dbReference type="InterPro" id="IPR011042">
    <property type="entry name" value="6-blade_b-propeller_TolB-like"/>
</dbReference>
<feature type="compositionally biased region" description="Basic and acidic residues" evidence="4">
    <location>
        <begin position="199"/>
        <end position="213"/>
    </location>
</feature>
<accession>A0ABS2XCL8</accession>
<dbReference type="Gene3D" id="2.120.10.30">
    <property type="entry name" value="TolB, C-terminal domain"/>
    <property type="match status" value="1"/>
</dbReference>
<feature type="compositionally biased region" description="Polar residues" evidence="4">
    <location>
        <begin position="298"/>
        <end position="318"/>
    </location>
</feature>
<evidence type="ECO:0000313" key="6">
    <source>
        <dbReference type="Proteomes" id="UP001166093"/>
    </source>
</evidence>
<feature type="repeat" description="NHL" evidence="2">
    <location>
        <begin position="779"/>
        <end position="809"/>
    </location>
</feature>
<feature type="compositionally biased region" description="Basic and acidic residues" evidence="4">
    <location>
        <begin position="350"/>
        <end position="364"/>
    </location>
</feature>
<feature type="repeat" description="NHL" evidence="2">
    <location>
        <begin position="737"/>
        <end position="768"/>
    </location>
</feature>
<feature type="compositionally biased region" description="Polar residues" evidence="4">
    <location>
        <begin position="184"/>
        <end position="194"/>
    </location>
</feature>
<organism evidence="5 6">
    <name type="scientific">Polyodon spathula</name>
    <name type="common">North American paddlefish</name>
    <name type="synonym">Squalus spathula</name>
    <dbReference type="NCBI Taxonomy" id="7913"/>
    <lineage>
        <taxon>Eukaryota</taxon>
        <taxon>Metazoa</taxon>
        <taxon>Chordata</taxon>
        <taxon>Craniata</taxon>
        <taxon>Vertebrata</taxon>
        <taxon>Euteleostomi</taxon>
        <taxon>Actinopterygii</taxon>
        <taxon>Chondrostei</taxon>
        <taxon>Acipenseriformes</taxon>
        <taxon>Polyodontidae</taxon>
        <taxon>Polyodon</taxon>
    </lineage>
</organism>
<dbReference type="InterPro" id="IPR050952">
    <property type="entry name" value="TRIM-NHL_E3_ligases"/>
</dbReference>
<feature type="region of interest" description="Disordered" evidence="4">
    <location>
        <begin position="182"/>
        <end position="237"/>
    </location>
</feature>
<dbReference type="Pfam" id="PF01436">
    <property type="entry name" value="NHL"/>
    <property type="match status" value="2"/>
</dbReference>
<evidence type="ECO:0000256" key="3">
    <source>
        <dbReference type="SAM" id="Coils"/>
    </source>
</evidence>
<dbReference type="PANTHER" id="PTHR24104:SF53">
    <property type="match status" value="1"/>
</dbReference>
<keyword evidence="5" id="KW-0436">Ligase</keyword>
<dbReference type="EMBL" id="JAAWVQ010013308">
    <property type="protein sequence ID" value="MBN3271717.1"/>
    <property type="molecule type" value="Genomic_DNA"/>
</dbReference>
<feature type="compositionally biased region" description="Polar residues" evidence="4">
    <location>
        <begin position="278"/>
        <end position="289"/>
    </location>
</feature>
<feature type="coiled-coil region" evidence="3">
    <location>
        <begin position="14"/>
        <end position="88"/>
    </location>
</feature>
<protein>
    <submittedName>
        <fullName evidence="5">TRI32 ligase</fullName>
    </submittedName>
</protein>
<keyword evidence="1" id="KW-0677">Repeat</keyword>
<name>A0ABS2XCL8_POLSP</name>
<evidence type="ECO:0000313" key="5">
    <source>
        <dbReference type="EMBL" id="MBN3271717.1"/>
    </source>
</evidence>
<feature type="region of interest" description="Disordered" evidence="4">
    <location>
        <begin position="419"/>
        <end position="479"/>
    </location>
</feature>
<keyword evidence="3" id="KW-0175">Coiled coil</keyword>
<feature type="region of interest" description="Disordered" evidence="4">
    <location>
        <begin position="273"/>
        <end position="393"/>
    </location>
</feature>
<feature type="non-terminal residue" evidence="5">
    <location>
        <position position="1"/>
    </location>
</feature>
<dbReference type="GO" id="GO:0016874">
    <property type="term" value="F:ligase activity"/>
    <property type="evidence" value="ECO:0007669"/>
    <property type="project" value="UniProtKB-KW"/>
</dbReference>
<feature type="repeat" description="NHL" evidence="2">
    <location>
        <begin position="530"/>
        <end position="573"/>
    </location>
</feature>
<dbReference type="Proteomes" id="UP001166093">
    <property type="component" value="Unassembled WGS sequence"/>
</dbReference>
<evidence type="ECO:0000256" key="2">
    <source>
        <dbReference type="PROSITE-ProRule" id="PRU00504"/>
    </source>
</evidence>
<evidence type="ECO:0000256" key="1">
    <source>
        <dbReference type="ARBA" id="ARBA00022737"/>
    </source>
</evidence>
<proteinExistence type="predicted"/>
<reference evidence="5" key="1">
    <citation type="journal article" date="2021" name="Cell">
        <title>Tracing the genetic footprints of vertebrate landing in non-teleost ray-finned fishes.</title>
        <authorList>
            <person name="Bi X."/>
            <person name="Wang K."/>
            <person name="Yang L."/>
            <person name="Pan H."/>
            <person name="Jiang H."/>
            <person name="Wei Q."/>
            <person name="Fang M."/>
            <person name="Yu H."/>
            <person name="Zhu C."/>
            <person name="Cai Y."/>
            <person name="He Y."/>
            <person name="Gan X."/>
            <person name="Zeng H."/>
            <person name="Yu D."/>
            <person name="Zhu Y."/>
            <person name="Jiang H."/>
            <person name="Qiu Q."/>
            <person name="Yang H."/>
            <person name="Zhang Y.E."/>
            <person name="Wang W."/>
            <person name="Zhu M."/>
            <person name="He S."/>
            <person name="Zhang G."/>
        </authorList>
    </citation>
    <scope>NUCLEOTIDE SEQUENCE</scope>
    <source>
        <strain evidence="5">Pddl_001</strain>
    </source>
</reference>
<comment type="caution">
    <text evidence="5">The sequence shown here is derived from an EMBL/GenBank/DDBJ whole genome shotgun (WGS) entry which is preliminary data.</text>
</comment>
<evidence type="ECO:0000256" key="4">
    <source>
        <dbReference type="SAM" id="MobiDB-lite"/>
    </source>
</evidence>
<dbReference type="InterPro" id="IPR001258">
    <property type="entry name" value="NHL_repeat"/>
</dbReference>
<keyword evidence="6" id="KW-1185">Reference proteome</keyword>